<accession>M1VBX3</accession>
<evidence type="ECO:0000313" key="2">
    <source>
        <dbReference type="EMBL" id="BAM82889.1"/>
    </source>
</evidence>
<reference evidence="2 3" key="1">
    <citation type="journal article" date="2004" name="Nature">
        <title>Genome sequence of the ultrasmall unicellular red alga Cyanidioschyzon merolae 10D.</title>
        <authorList>
            <person name="Matsuzaki M."/>
            <person name="Misumi O."/>
            <person name="Shin-i T."/>
            <person name="Maruyama S."/>
            <person name="Takahara M."/>
            <person name="Miyagishima S."/>
            <person name="Mori T."/>
            <person name="Nishida K."/>
            <person name="Yagisawa F."/>
            <person name="Nishida K."/>
            <person name="Yoshida Y."/>
            <person name="Nishimura Y."/>
            <person name="Nakao S."/>
            <person name="Kobayashi T."/>
            <person name="Momoyama Y."/>
            <person name="Higashiyama T."/>
            <person name="Minoda A."/>
            <person name="Sano M."/>
            <person name="Nomoto H."/>
            <person name="Oishi K."/>
            <person name="Hayashi H."/>
            <person name="Ohta F."/>
            <person name="Nishizaka S."/>
            <person name="Haga S."/>
            <person name="Miura S."/>
            <person name="Morishita T."/>
            <person name="Kabeya Y."/>
            <person name="Terasawa K."/>
            <person name="Suzuki Y."/>
            <person name="Ishii Y."/>
            <person name="Asakawa S."/>
            <person name="Takano H."/>
            <person name="Ohta N."/>
            <person name="Kuroiwa H."/>
            <person name="Tanaka K."/>
            <person name="Shimizu N."/>
            <person name="Sugano S."/>
            <person name="Sato N."/>
            <person name="Nozaki H."/>
            <person name="Ogasawara N."/>
            <person name="Kohara Y."/>
            <person name="Kuroiwa T."/>
        </authorList>
    </citation>
    <scope>NUCLEOTIDE SEQUENCE [LARGE SCALE GENOMIC DNA]</scope>
    <source>
        <strain evidence="2 3">10D</strain>
    </source>
</reference>
<protein>
    <submittedName>
        <fullName evidence="2">Uncharacterized protein</fullName>
    </submittedName>
</protein>
<feature type="region of interest" description="Disordered" evidence="1">
    <location>
        <begin position="333"/>
        <end position="358"/>
    </location>
</feature>
<gene>
    <name evidence="2" type="ORF">CYME_CMS298C</name>
</gene>
<dbReference type="HOGENOM" id="CLU_774695_0_0_1"/>
<proteinExistence type="predicted"/>
<organism evidence="2 3">
    <name type="scientific">Cyanidioschyzon merolae (strain NIES-3377 / 10D)</name>
    <name type="common">Unicellular red alga</name>
    <dbReference type="NCBI Taxonomy" id="280699"/>
    <lineage>
        <taxon>Eukaryota</taxon>
        <taxon>Rhodophyta</taxon>
        <taxon>Bangiophyceae</taxon>
        <taxon>Cyanidiales</taxon>
        <taxon>Cyanidiaceae</taxon>
        <taxon>Cyanidioschyzon</taxon>
    </lineage>
</organism>
<evidence type="ECO:0000256" key="1">
    <source>
        <dbReference type="SAM" id="MobiDB-lite"/>
    </source>
</evidence>
<dbReference type="STRING" id="280699.M1VBX3"/>
<dbReference type="SUPFAM" id="SSF54427">
    <property type="entry name" value="NTF2-like"/>
    <property type="match status" value="1"/>
</dbReference>
<dbReference type="RefSeq" id="XP_005538925.1">
    <property type="nucleotide sequence ID" value="XM_005538868.1"/>
</dbReference>
<dbReference type="OMA" id="HDIEEPG"/>
<dbReference type="EMBL" id="AP006501">
    <property type="protein sequence ID" value="BAM82889.1"/>
    <property type="molecule type" value="Genomic_DNA"/>
</dbReference>
<dbReference type="PANTHER" id="PTHR34123">
    <property type="entry name" value="OS04G0578200 PROTEIN"/>
    <property type="match status" value="1"/>
</dbReference>
<dbReference type="GeneID" id="16997190"/>
<sequence length="358" mass="40672">MVQLLPGRRAVRLMHPEQERALREPSKKGKRVPFRSDALPSWSPGTHAAFVSGAGLPNAVRSWVRHGSARCSSSTCLLARGLQLCFITRVPEVPLTGVYSRRSRRAAGVALPRLALRAAANELPSQARTRGAELAEAVRREYPQMFNPSYTPDWALYDERIVFEDPITRLEGIGAYRRNIEFLRQSPVFGDGRLLLHDLSMPQPCTLCTRWTLSLRAKFFPFQPLVTFTGTSTYEWGADHGRIVSHIDRWDSIQRQAYFSPEGLRDLLMQLFRQPFRNLEGTILYRFRDIMIVQQRDGAVIARGVYRALSLAELEAQLEKTFPVHGYRAVSEENDAERSNATGRVRVQVRKADPSRKP</sequence>
<evidence type="ECO:0000313" key="3">
    <source>
        <dbReference type="Proteomes" id="UP000007014"/>
    </source>
</evidence>
<reference evidence="2 3" key="2">
    <citation type="journal article" date="2007" name="BMC Biol.">
        <title>A 100%-complete sequence reveals unusually simple genomic features in the hot-spring red alga Cyanidioschyzon merolae.</title>
        <authorList>
            <person name="Nozaki H."/>
            <person name="Takano H."/>
            <person name="Misumi O."/>
            <person name="Terasawa K."/>
            <person name="Matsuzaki M."/>
            <person name="Maruyama S."/>
            <person name="Nishida K."/>
            <person name="Yagisawa F."/>
            <person name="Yoshida Y."/>
            <person name="Fujiwara T."/>
            <person name="Takio S."/>
            <person name="Tamura K."/>
            <person name="Chung S.J."/>
            <person name="Nakamura S."/>
            <person name="Kuroiwa H."/>
            <person name="Tanaka K."/>
            <person name="Sato N."/>
            <person name="Kuroiwa T."/>
        </authorList>
    </citation>
    <scope>NUCLEOTIDE SEQUENCE [LARGE SCALE GENOMIC DNA]</scope>
    <source>
        <strain evidence="2 3">10D</strain>
    </source>
</reference>
<dbReference type="PANTHER" id="PTHR34123:SF1">
    <property type="entry name" value="OS04G0578200 PROTEIN"/>
    <property type="match status" value="1"/>
</dbReference>
<name>M1VBX3_CYAM1</name>
<dbReference type="KEGG" id="cme:CYME_CMS298C"/>
<dbReference type="InterPro" id="IPR018790">
    <property type="entry name" value="DUF2358"/>
</dbReference>
<dbReference type="InterPro" id="IPR032710">
    <property type="entry name" value="NTF2-like_dom_sf"/>
</dbReference>
<dbReference type="AlphaFoldDB" id="M1VBX3"/>
<dbReference type="Proteomes" id="UP000007014">
    <property type="component" value="Chromosome 19"/>
</dbReference>
<dbReference type="OrthoDB" id="44820at2759"/>
<keyword evidence="3" id="KW-1185">Reference proteome</keyword>
<dbReference type="eggNOG" id="ENOG502QWGB">
    <property type="taxonomic scope" value="Eukaryota"/>
</dbReference>
<dbReference type="Gramene" id="CMS298CT">
    <property type="protein sequence ID" value="CMS298CT"/>
    <property type="gene ID" value="CMS298C"/>
</dbReference>
<dbReference type="Pfam" id="PF10184">
    <property type="entry name" value="DUF2358"/>
    <property type="match status" value="1"/>
</dbReference>